<feature type="domain" description="LysM" evidence="2">
    <location>
        <begin position="151"/>
        <end position="194"/>
    </location>
</feature>
<dbReference type="InterPro" id="IPR050570">
    <property type="entry name" value="Cell_wall_metabolism_enzyme"/>
</dbReference>
<dbReference type="PANTHER" id="PTHR21666:SF270">
    <property type="entry name" value="MUREIN HYDROLASE ACTIVATOR ENVC"/>
    <property type="match status" value="1"/>
</dbReference>
<protein>
    <submittedName>
        <fullName evidence="3">M23 family metallopeptidase</fullName>
    </submittedName>
</protein>
<keyword evidence="1" id="KW-0812">Transmembrane</keyword>
<dbReference type="Pfam" id="PF01551">
    <property type="entry name" value="Peptidase_M23"/>
    <property type="match status" value="1"/>
</dbReference>
<dbReference type="CDD" id="cd12797">
    <property type="entry name" value="M23_peptidase"/>
    <property type="match status" value="1"/>
</dbReference>
<dbReference type="CDD" id="cd00118">
    <property type="entry name" value="LysM"/>
    <property type="match status" value="2"/>
</dbReference>
<organism evidence="3 4">
    <name type="scientific">Candidatus Avitreponema avistercoris</name>
    <dbReference type="NCBI Taxonomy" id="2840705"/>
    <lineage>
        <taxon>Bacteria</taxon>
        <taxon>Pseudomonadati</taxon>
        <taxon>Spirochaetota</taxon>
        <taxon>Spirochaetia</taxon>
        <taxon>Spirochaetales</taxon>
        <taxon>Candidatus Avitreponema</taxon>
    </lineage>
</organism>
<dbReference type="Gene3D" id="3.10.350.10">
    <property type="entry name" value="LysM domain"/>
    <property type="match status" value="2"/>
</dbReference>
<gene>
    <name evidence="3" type="ORF">IAA96_06530</name>
</gene>
<feature type="transmembrane region" description="Helical" evidence="1">
    <location>
        <begin position="20"/>
        <end position="40"/>
    </location>
</feature>
<evidence type="ECO:0000313" key="3">
    <source>
        <dbReference type="EMBL" id="MBO8450744.1"/>
    </source>
</evidence>
<dbReference type="Gene3D" id="2.70.70.10">
    <property type="entry name" value="Glucose Permease (Domain IIA)"/>
    <property type="match status" value="1"/>
</dbReference>
<feature type="domain" description="LysM" evidence="2">
    <location>
        <begin position="100"/>
        <end position="145"/>
    </location>
</feature>
<dbReference type="InterPro" id="IPR036779">
    <property type="entry name" value="LysM_dom_sf"/>
</dbReference>
<dbReference type="AlphaFoldDB" id="A0A9D9EUE7"/>
<dbReference type="PROSITE" id="PS51782">
    <property type="entry name" value="LYSM"/>
    <property type="match status" value="2"/>
</dbReference>
<keyword evidence="1" id="KW-0472">Membrane</keyword>
<dbReference type="SUPFAM" id="SSF54106">
    <property type="entry name" value="LysM domain"/>
    <property type="match status" value="1"/>
</dbReference>
<dbReference type="InterPro" id="IPR018392">
    <property type="entry name" value="LysM"/>
</dbReference>
<dbReference type="SUPFAM" id="SSF51261">
    <property type="entry name" value="Duplicated hybrid motif"/>
    <property type="match status" value="1"/>
</dbReference>
<comment type="caution">
    <text evidence="3">The sequence shown here is derived from an EMBL/GenBank/DDBJ whole genome shotgun (WGS) entry which is preliminary data.</text>
</comment>
<dbReference type="PANTHER" id="PTHR21666">
    <property type="entry name" value="PEPTIDASE-RELATED"/>
    <property type="match status" value="1"/>
</dbReference>
<dbReference type="Proteomes" id="UP000823616">
    <property type="component" value="Unassembled WGS sequence"/>
</dbReference>
<sequence>MQPEKPAPAGYTDLRLPFLGGYIPFLVLLLAVLWLCAPVLQNRYGYAFLGTELDFQADGAASSAMNALLGDDRMFLDEKNLPDGGQKTVFPEFLEPVSFSSYTVRGGDTVSAIALRFGLDNISTILSVNGIENARRIRVGQTLRIPSADGILYRAESGDSLSSIASDFEIPVTALLDVNDLSDSLVTVGQELFVPGATLSSYDLRKAMGELFIYPIRGRLTSRFGARADPFTGARSYHTGIDLAAPTGTSIKVSTDGRVAAAGWQNIFGNYVIVTHAGGYQTLYGHMSKISVRRGQYLTQGDEVGKVGSTGYSTGPHLHFSVYKDGKMIDPFSVLD</sequence>
<accession>A0A9D9EUE7</accession>
<reference evidence="3" key="2">
    <citation type="journal article" date="2021" name="PeerJ">
        <title>Extensive microbial diversity within the chicken gut microbiome revealed by metagenomics and culture.</title>
        <authorList>
            <person name="Gilroy R."/>
            <person name="Ravi A."/>
            <person name="Getino M."/>
            <person name="Pursley I."/>
            <person name="Horton D.L."/>
            <person name="Alikhan N.F."/>
            <person name="Baker D."/>
            <person name="Gharbi K."/>
            <person name="Hall N."/>
            <person name="Watson M."/>
            <person name="Adriaenssens E.M."/>
            <person name="Foster-Nyarko E."/>
            <person name="Jarju S."/>
            <person name="Secka A."/>
            <person name="Antonio M."/>
            <person name="Oren A."/>
            <person name="Chaudhuri R.R."/>
            <person name="La Ragione R."/>
            <person name="Hildebrand F."/>
            <person name="Pallen M.J."/>
        </authorList>
    </citation>
    <scope>NUCLEOTIDE SEQUENCE</scope>
    <source>
        <strain evidence="3">B3-4054</strain>
    </source>
</reference>
<evidence type="ECO:0000259" key="2">
    <source>
        <dbReference type="PROSITE" id="PS51782"/>
    </source>
</evidence>
<keyword evidence="1" id="KW-1133">Transmembrane helix</keyword>
<evidence type="ECO:0000256" key="1">
    <source>
        <dbReference type="SAM" id="Phobius"/>
    </source>
</evidence>
<dbReference type="InterPro" id="IPR016047">
    <property type="entry name" value="M23ase_b-sheet_dom"/>
</dbReference>
<reference evidence="3" key="1">
    <citation type="submission" date="2020-10" db="EMBL/GenBank/DDBJ databases">
        <authorList>
            <person name="Gilroy R."/>
        </authorList>
    </citation>
    <scope>NUCLEOTIDE SEQUENCE</scope>
    <source>
        <strain evidence="3">B3-4054</strain>
    </source>
</reference>
<dbReference type="Pfam" id="PF01476">
    <property type="entry name" value="LysM"/>
    <property type="match status" value="2"/>
</dbReference>
<name>A0A9D9EUE7_9SPIR</name>
<dbReference type="EMBL" id="JADIMS010000120">
    <property type="protein sequence ID" value="MBO8450744.1"/>
    <property type="molecule type" value="Genomic_DNA"/>
</dbReference>
<dbReference type="GO" id="GO:0004222">
    <property type="term" value="F:metalloendopeptidase activity"/>
    <property type="evidence" value="ECO:0007669"/>
    <property type="project" value="TreeGrafter"/>
</dbReference>
<dbReference type="SMART" id="SM00257">
    <property type="entry name" value="LysM"/>
    <property type="match status" value="2"/>
</dbReference>
<dbReference type="InterPro" id="IPR011055">
    <property type="entry name" value="Dup_hybrid_motif"/>
</dbReference>
<proteinExistence type="predicted"/>
<evidence type="ECO:0000313" key="4">
    <source>
        <dbReference type="Proteomes" id="UP000823616"/>
    </source>
</evidence>